<protein>
    <submittedName>
        <fullName evidence="5">Uncharacterized protein</fullName>
    </submittedName>
</protein>
<feature type="repeat" description="WD" evidence="3">
    <location>
        <begin position="61"/>
        <end position="92"/>
    </location>
</feature>
<feature type="repeat" description="WD" evidence="3">
    <location>
        <begin position="145"/>
        <end position="186"/>
    </location>
</feature>
<evidence type="ECO:0000256" key="3">
    <source>
        <dbReference type="PROSITE-ProRule" id="PRU00221"/>
    </source>
</evidence>
<keyword evidence="2" id="KW-0677">Repeat</keyword>
<dbReference type="InterPro" id="IPR015943">
    <property type="entry name" value="WD40/YVTN_repeat-like_dom_sf"/>
</dbReference>
<evidence type="ECO:0000313" key="6">
    <source>
        <dbReference type="Proteomes" id="UP000822688"/>
    </source>
</evidence>
<dbReference type="PROSITE" id="PS00678">
    <property type="entry name" value="WD_REPEATS_1"/>
    <property type="match status" value="3"/>
</dbReference>
<feature type="repeat" description="WD" evidence="3">
    <location>
        <begin position="103"/>
        <end position="144"/>
    </location>
</feature>
<evidence type="ECO:0000313" key="5">
    <source>
        <dbReference type="EMBL" id="KAG0576157.1"/>
    </source>
</evidence>
<evidence type="ECO:0000256" key="1">
    <source>
        <dbReference type="ARBA" id="ARBA00022574"/>
    </source>
</evidence>
<feature type="repeat" description="WD" evidence="3">
    <location>
        <begin position="12"/>
        <end position="45"/>
    </location>
</feature>
<dbReference type="EMBL" id="CM026425">
    <property type="protein sequence ID" value="KAG0576157.1"/>
    <property type="molecule type" value="Genomic_DNA"/>
</dbReference>
<dbReference type="CDD" id="cd00200">
    <property type="entry name" value="WD40"/>
    <property type="match status" value="1"/>
</dbReference>
<dbReference type="Proteomes" id="UP000822688">
    <property type="component" value="Chromosome 5"/>
</dbReference>
<accession>A0A8T0HZF4</accession>
<dbReference type="AlphaFoldDB" id="A0A8T0HZF4"/>
<feature type="region of interest" description="Disordered" evidence="4">
    <location>
        <begin position="350"/>
        <end position="458"/>
    </location>
</feature>
<dbReference type="SUPFAM" id="SSF50978">
    <property type="entry name" value="WD40 repeat-like"/>
    <property type="match status" value="1"/>
</dbReference>
<dbReference type="SMART" id="SM00320">
    <property type="entry name" value="WD40"/>
    <property type="match status" value="7"/>
</dbReference>
<dbReference type="PROSITE" id="PS50294">
    <property type="entry name" value="WD_REPEATS_REGION"/>
    <property type="match status" value="7"/>
</dbReference>
<feature type="repeat" description="WD" evidence="3">
    <location>
        <begin position="229"/>
        <end position="270"/>
    </location>
</feature>
<reference evidence="5" key="1">
    <citation type="submission" date="2020-06" db="EMBL/GenBank/DDBJ databases">
        <title>WGS assembly of Ceratodon purpureus strain R40.</title>
        <authorList>
            <person name="Carey S.B."/>
            <person name="Jenkins J."/>
            <person name="Shu S."/>
            <person name="Lovell J.T."/>
            <person name="Sreedasyam A."/>
            <person name="Maumus F."/>
            <person name="Tiley G.P."/>
            <person name="Fernandez-Pozo N."/>
            <person name="Barry K."/>
            <person name="Chen C."/>
            <person name="Wang M."/>
            <person name="Lipzen A."/>
            <person name="Daum C."/>
            <person name="Saski C.A."/>
            <person name="Payton A.C."/>
            <person name="Mcbreen J.C."/>
            <person name="Conrad R.E."/>
            <person name="Kollar L.M."/>
            <person name="Olsson S."/>
            <person name="Huttunen S."/>
            <person name="Landis J.B."/>
            <person name="Wickett N.J."/>
            <person name="Johnson M.G."/>
            <person name="Rensing S.A."/>
            <person name="Grimwood J."/>
            <person name="Schmutz J."/>
            <person name="Mcdaniel S.F."/>
        </authorList>
    </citation>
    <scope>NUCLEOTIDE SEQUENCE</scope>
    <source>
        <strain evidence="5">R40</strain>
    </source>
</reference>
<name>A0A8T0HZF4_CERPU</name>
<feature type="compositionally biased region" description="Low complexity" evidence="4">
    <location>
        <begin position="379"/>
        <end position="394"/>
    </location>
</feature>
<dbReference type="PRINTS" id="PR00320">
    <property type="entry name" value="GPROTEINBRPT"/>
</dbReference>
<dbReference type="PANTHER" id="PTHR44019:SF8">
    <property type="entry name" value="POC1 CENTRIOLAR PROTEIN HOMOLOG"/>
    <property type="match status" value="1"/>
</dbReference>
<feature type="compositionally biased region" description="Polar residues" evidence="4">
    <location>
        <begin position="353"/>
        <end position="368"/>
    </location>
</feature>
<dbReference type="PANTHER" id="PTHR44019">
    <property type="entry name" value="WD REPEAT-CONTAINING PROTEIN 55"/>
    <property type="match status" value="1"/>
</dbReference>
<sequence>MGDQDPVILASYGSHRGGVNALHFRPHMKHVVSGGADSAVLLWSLHCRPNLRHPVVRPYRFLGHQGPVYSVAVSPLDNVVASGSKDKTVRLWLPTVEAKSSVIKAHGGAVRTVAFSCDGRCLLTGSDDKTIKVWLVQGQKFLATLTGHINWVRSAEFHPDGGTIVSGSDDRTVRLWDFERHECLQQFSDGMGMINSVRFHPNGSLLGTGGSDNCVQIWDIRSKMLVQHYAANAGVVNSVCFHPSGNFLLSTCEDSTIRIWDLREGQILYSLQGHEGPTLCAEFSPTGEYFASGSADEHVMLWRTNFDESVCLPQDGSLGPIHEEGPHIANCMACQCSCKTSKDLADKILGGDTRTNISDPKVKQTSGDNVPKDMDPNLSPCSGRSPNRSPPRQRSSPKHRRAQSPQRSPKKACQASFEVRKENEKISNPPSREGSVAHSPIKKNRRSKSPEPSNSSLESFGRTLEHIVGQLDVLTRTVSLFEERLSHTENKVSYIIPLSSYCIEEIDLCLMCLVVHYFLAIYADVENRESQKETKTKNGRSLNVATDAKRQNL</sequence>
<dbReference type="InterPro" id="IPR036322">
    <property type="entry name" value="WD40_repeat_dom_sf"/>
</dbReference>
<feature type="region of interest" description="Disordered" evidence="4">
    <location>
        <begin position="529"/>
        <end position="553"/>
    </location>
</feature>
<dbReference type="InterPro" id="IPR001680">
    <property type="entry name" value="WD40_rpt"/>
</dbReference>
<evidence type="ECO:0000256" key="4">
    <source>
        <dbReference type="SAM" id="MobiDB-lite"/>
    </source>
</evidence>
<gene>
    <name evidence="5" type="ORF">KC19_5G059500</name>
</gene>
<dbReference type="InterPro" id="IPR020472">
    <property type="entry name" value="WD40_PAC1"/>
</dbReference>
<evidence type="ECO:0000256" key="2">
    <source>
        <dbReference type="ARBA" id="ARBA00022737"/>
    </source>
</evidence>
<dbReference type="Pfam" id="PF00400">
    <property type="entry name" value="WD40"/>
    <property type="match status" value="7"/>
</dbReference>
<feature type="repeat" description="WD" evidence="3">
    <location>
        <begin position="187"/>
        <end position="228"/>
    </location>
</feature>
<dbReference type="PROSITE" id="PS50082">
    <property type="entry name" value="WD_REPEATS_2"/>
    <property type="match status" value="7"/>
</dbReference>
<dbReference type="InterPro" id="IPR019775">
    <property type="entry name" value="WD40_repeat_CS"/>
</dbReference>
<organism evidence="5 6">
    <name type="scientific">Ceratodon purpureus</name>
    <name type="common">Fire moss</name>
    <name type="synonym">Dicranum purpureum</name>
    <dbReference type="NCBI Taxonomy" id="3225"/>
    <lineage>
        <taxon>Eukaryota</taxon>
        <taxon>Viridiplantae</taxon>
        <taxon>Streptophyta</taxon>
        <taxon>Embryophyta</taxon>
        <taxon>Bryophyta</taxon>
        <taxon>Bryophytina</taxon>
        <taxon>Bryopsida</taxon>
        <taxon>Dicranidae</taxon>
        <taxon>Pseudoditrichales</taxon>
        <taxon>Ditrichaceae</taxon>
        <taxon>Ceratodon</taxon>
    </lineage>
</organism>
<dbReference type="InterPro" id="IPR050505">
    <property type="entry name" value="WDR55/POC1"/>
</dbReference>
<proteinExistence type="predicted"/>
<feature type="repeat" description="WD" evidence="3">
    <location>
        <begin position="271"/>
        <end position="302"/>
    </location>
</feature>
<comment type="caution">
    <text evidence="5">The sequence shown here is derived from an EMBL/GenBank/DDBJ whole genome shotgun (WGS) entry which is preliminary data.</text>
</comment>
<keyword evidence="1 3" id="KW-0853">WD repeat</keyword>
<keyword evidence="6" id="KW-1185">Reference proteome</keyword>
<dbReference type="Gene3D" id="2.130.10.10">
    <property type="entry name" value="YVTN repeat-like/Quinoprotein amine dehydrogenase"/>
    <property type="match status" value="3"/>
</dbReference>